<organism evidence="11 12">
    <name type="scientific">Haloflavibacter putidus</name>
    <dbReference type="NCBI Taxonomy" id="2576776"/>
    <lineage>
        <taxon>Bacteria</taxon>
        <taxon>Pseudomonadati</taxon>
        <taxon>Bacteroidota</taxon>
        <taxon>Flavobacteriia</taxon>
        <taxon>Flavobacteriales</taxon>
        <taxon>Flavobacteriaceae</taxon>
        <taxon>Haloflavibacter</taxon>
    </lineage>
</organism>
<dbReference type="EMBL" id="VIAR01000001">
    <property type="protein sequence ID" value="TQD40427.1"/>
    <property type="molecule type" value="Genomic_DNA"/>
</dbReference>
<dbReference type="Proteomes" id="UP000317169">
    <property type="component" value="Unassembled WGS sequence"/>
</dbReference>
<dbReference type="PANTHER" id="PTHR11733">
    <property type="entry name" value="ZINC METALLOPROTEASE FAMILY M13 NEPRILYSIN-RELATED"/>
    <property type="match status" value="1"/>
</dbReference>
<dbReference type="Pfam" id="PF05649">
    <property type="entry name" value="Peptidase_M13_N"/>
    <property type="match status" value="1"/>
</dbReference>
<protein>
    <submittedName>
        <fullName evidence="11">M13 family metallopeptidase</fullName>
    </submittedName>
</protein>
<dbReference type="Gene3D" id="1.10.1380.10">
    <property type="entry name" value="Neutral endopeptidase , domain2"/>
    <property type="match status" value="1"/>
</dbReference>
<evidence type="ECO:0000256" key="1">
    <source>
        <dbReference type="ARBA" id="ARBA00001947"/>
    </source>
</evidence>
<dbReference type="GO" id="GO:0016485">
    <property type="term" value="P:protein processing"/>
    <property type="evidence" value="ECO:0007669"/>
    <property type="project" value="TreeGrafter"/>
</dbReference>
<keyword evidence="3" id="KW-0645">Protease</keyword>
<comment type="cofactor">
    <cofactor evidence="1">
        <name>Zn(2+)</name>
        <dbReference type="ChEBI" id="CHEBI:29105"/>
    </cofactor>
</comment>
<evidence type="ECO:0000256" key="6">
    <source>
        <dbReference type="ARBA" id="ARBA00022833"/>
    </source>
</evidence>
<dbReference type="PRINTS" id="PR00786">
    <property type="entry name" value="NEPRILYSIN"/>
</dbReference>
<proteinExistence type="inferred from homology"/>
<keyword evidence="8" id="KW-0732">Signal</keyword>
<evidence type="ECO:0000259" key="9">
    <source>
        <dbReference type="Pfam" id="PF01431"/>
    </source>
</evidence>
<feature type="domain" description="Peptidase M13 N-terminal" evidence="10">
    <location>
        <begin position="59"/>
        <end position="440"/>
    </location>
</feature>
<evidence type="ECO:0000313" key="12">
    <source>
        <dbReference type="Proteomes" id="UP000317169"/>
    </source>
</evidence>
<keyword evidence="7" id="KW-0482">Metalloprotease</keyword>
<dbReference type="PANTHER" id="PTHR11733:SF167">
    <property type="entry name" value="FI17812P1-RELATED"/>
    <property type="match status" value="1"/>
</dbReference>
<keyword evidence="5" id="KW-0378">Hydrolase</keyword>
<evidence type="ECO:0000313" key="11">
    <source>
        <dbReference type="EMBL" id="TQD40427.1"/>
    </source>
</evidence>
<dbReference type="InterPro" id="IPR000718">
    <property type="entry name" value="Peptidase_M13"/>
</dbReference>
<accession>A0A507ZU07</accession>
<dbReference type="InterPro" id="IPR024079">
    <property type="entry name" value="MetalloPept_cat_dom_sf"/>
</dbReference>
<dbReference type="PROSITE" id="PS51257">
    <property type="entry name" value="PROKAR_LIPOPROTEIN"/>
    <property type="match status" value="1"/>
</dbReference>
<dbReference type="AlphaFoldDB" id="A0A507ZU07"/>
<dbReference type="RefSeq" id="WP_141420158.1">
    <property type="nucleotide sequence ID" value="NZ_VIAR01000001.1"/>
</dbReference>
<dbReference type="InterPro" id="IPR008753">
    <property type="entry name" value="Peptidase_M13_N"/>
</dbReference>
<sequence>MKLKLKHGLLFTAASLSLVACKTGEKQDVTNEQNTEVLAESTEKNPGLDLHYIDNSVSPQHDFYNFVNGNWLKETEIPGDRTSWGGFQILRKNTDNDVLAILDAAEKSDKYASNTDQAKAIFLFQSQLDTVTRNKAGIKPLQPALDKIANIESLADLQTVKAKNTAVISDPFFGLTAFSNPTNSDINSAYIAPGGLGLPDRDYYTDTDEAAKKIRQQYKEHITRMLQFLGDSEVEAAKQAKTILALETRLATPRLDKVASRDFRNFNNPRSIDQVSKMVPAINWEKWIEDLGVEKELDTVLVMQPKYMDELQKIFTEDKLEDLKTLMRWATLNSSASELSTEIEKANWDFYSKTLNGAKKQRPIRERALKTVNNSIGEALGKLYVDQKFPPEAKAKAEKMIANIISAFEDRINQVEWMSPDTKTKAIEKLDKFTVKIGYPDKWEDYSELEVNANNNYYQNRVAIANWSYQDNLSEINEPVDKTEWGMSPQTVNAYFNPFNNEIVFPAAILQPPFYNYKADEAVNYGGIGAVIGHEISHAFDDSGARFDGDGNLNNWWTEEDLKQFTVRGKQLATQYSDIEVLEDVYINGDFTLGENIGDLGGVLAAYDGLQKYYEANGRPGKIDGYTPEQRFFMSWATIWRTKMRDEALKSKIKTDPHSPGMYRAYVPLQNVDAFYEAFDIKKGDDMYIEPEKRVSIW</sequence>
<evidence type="ECO:0000259" key="10">
    <source>
        <dbReference type="Pfam" id="PF05649"/>
    </source>
</evidence>
<dbReference type="Pfam" id="PF01431">
    <property type="entry name" value="Peptidase_M13"/>
    <property type="match status" value="1"/>
</dbReference>
<evidence type="ECO:0000256" key="4">
    <source>
        <dbReference type="ARBA" id="ARBA00022723"/>
    </source>
</evidence>
<evidence type="ECO:0000256" key="2">
    <source>
        <dbReference type="ARBA" id="ARBA00007357"/>
    </source>
</evidence>
<dbReference type="InterPro" id="IPR042089">
    <property type="entry name" value="Peptidase_M13_dom_2"/>
</dbReference>
<keyword evidence="4" id="KW-0479">Metal-binding</keyword>
<keyword evidence="12" id="KW-1185">Reference proteome</keyword>
<dbReference type="SUPFAM" id="SSF55486">
    <property type="entry name" value="Metalloproteases ('zincins'), catalytic domain"/>
    <property type="match status" value="1"/>
</dbReference>
<reference evidence="11 12" key="1">
    <citation type="submission" date="2019-06" db="EMBL/GenBank/DDBJ databases">
        <title>Flavibacter putida gen. nov., sp. nov., a novel marine bacterium of the family Flavobacteriaceae isolated from coastal seawater.</title>
        <authorList>
            <person name="Feng X."/>
        </authorList>
    </citation>
    <scope>NUCLEOTIDE SEQUENCE [LARGE SCALE GENOMIC DNA]</scope>
    <source>
        <strain evidence="11 12">PLHSN227</strain>
    </source>
</reference>
<evidence type="ECO:0000256" key="3">
    <source>
        <dbReference type="ARBA" id="ARBA00022670"/>
    </source>
</evidence>
<dbReference type="PROSITE" id="PS51885">
    <property type="entry name" value="NEPRILYSIN"/>
    <property type="match status" value="1"/>
</dbReference>
<name>A0A507ZU07_9FLAO</name>
<dbReference type="InterPro" id="IPR018497">
    <property type="entry name" value="Peptidase_M13_C"/>
</dbReference>
<comment type="caution">
    <text evidence="11">The sequence shown here is derived from an EMBL/GenBank/DDBJ whole genome shotgun (WGS) entry which is preliminary data.</text>
</comment>
<dbReference type="CDD" id="cd08662">
    <property type="entry name" value="M13"/>
    <property type="match status" value="1"/>
</dbReference>
<feature type="chain" id="PRO_5021451468" evidence="8">
    <location>
        <begin position="21"/>
        <end position="698"/>
    </location>
</feature>
<comment type="similarity">
    <text evidence="2">Belongs to the peptidase M13 family.</text>
</comment>
<dbReference type="GO" id="GO:0004222">
    <property type="term" value="F:metalloendopeptidase activity"/>
    <property type="evidence" value="ECO:0007669"/>
    <property type="project" value="InterPro"/>
</dbReference>
<evidence type="ECO:0000256" key="8">
    <source>
        <dbReference type="SAM" id="SignalP"/>
    </source>
</evidence>
<dbReference type="GO" id="GO:0046872">
    <property type="term" value="F:metal ion binding"/>
    <property type="evidence" value="ECO:0007669"/>
    <property type="project" value="UniProtKB-KW"/>
</dbReference>
<gene>
    <name evidence="11" type="ORF">FKR84_00155</name>
</gene>
<dbReference type="Gene3D" id="3.40.390.10">
    <property type="entry name" value="Collagenase (Catalytic Domain)"/>
    <property type="match status" value="1"/>
</dbReference>
<keyword evidence="6" id="KW-0862">Zinc</keyword>
<dbReference type="GO" id="GO:0005886">
    <property type="term" value="C:plasma membrane"/>
    <property type="evidence" value="ECO:0007669"/>
    <property type="project" value="TreeGrafter"/>
</dbReference>
<evidence type="ECO:0000256" key="5">
    <source>
        <dbReference type="ARBA" id="ARBA00022801"/>
    </source>
</evidence>
<feature type="domain" description="Peptidase M13 C-terminal" evidence="9">
    <location>
        <begin position="493"/>
        <end position="695"/>
    </location>
</feature>
<evidence type="ECO:0000256" key="7">
    <source>
        <dbReference type="ARBA" id="ARBA00023049"/>
    </source>
</evidence>
<dbReference type="OrthoDB" id="9775677at2"/>
<feature type="signal peptide" evidence="8">
    <location>
        <begin position="1"/>
        <end position="20"/>
    </location>
</feature>